<sequence>MKAYYGSGLESIAQSAGYSDSTIAKCTNFKRTHQFLLKVWEALYRVIIKAYIDKNQKNDLLEEVTHLLISSAENKRSPKELMEMMNSLATLELKNEVMLFINNNCDKTWKFWADFVFENCYAYMALFISIRGSNWDLRVASLKHMLPLFAAFDRDNYQRIIPHHLADLLIYLAEILSYLKSGGFTVHITDDDWRAVGLDEAHEMCINKDMKSAVTYPTEQYLQKTSLFFNYRIKLSKSFLQQLFPQSCNTSNNSTIEDVSKDAFKKEKDIQLMICTIDESSLLPSTLQTDRGLINTFNGQKATAEQCHDMLNFRSIGEESVKNYIQKQLLGNSNTTTIRRKKLLTMSVKPKSKKRKTVQERESEKLIKCLQRRLAWANSGLMDSQVYQQYSIYPRALCDDSGIPHKSAKCSWTTKLLTRYQNVMPKVAANDIPTEWTPQCVVIDAMFMIHAKPLRSTKTIEDYTKQLFNRFIKEYFSCGVNEIHVIFDKATDSHFNPKVYEQKRRDCSKSSSSHHQHLSFEFSKFLPTTTWQCILECRTCKEHLIKGIGLTFYQISHLWITEQQILILAGCFDDDVAWVISSGAASVPQPEPKYYSNAKEADQLIQIFL</sequence>
<dbReference type="PANTHER" id="PTHR47018">
    <property type="entry name" value="CXC DOMAIN-CONTAINING PROTEIN-RELATED"/>
    <property type="match status" value="1"/>
</dbReference>
<proteinExistence type="predicted"/>
<dbReference type="InParanoid" id="A0A1X7U8W2"/>
<dbReference type="OrthoDB" id="10071095at2759"/>
<organism evidence="1">
    <name type="scientific">Amphimedon queenslandica</name>
    <name type="common">Sponge</name>
    <dbReference type="NCBI Taxonomy" id="400682"/>
    <lineage>
        <taxon>Eukaryota</taxon>
        <taxon>Metazoa</taxon>
        <taxon>Porifera</taxon>
        <taxon>Demospongiae</taxon>
        <taxon>Heteroscleromorpha</taxon>
        <taxon>Haplosclerida</taxon>
        <taxon>Niphatidae</taxon>
        <taxon>Amphimedon</taxon>
    </lineage>
</organism>
<protein>
    <submittedName>
        <fullName evidence="1">Uncharacterized protein</fullName>
    </submittedName>
</protein>
<evidence type="ECO:0000313" key="1">
    <source>
        <dbReference type="EnsemblMetazoa" id="Aqu2.1.23934_001"/>
    </source>
</evidence>
<reference evidence="1" key="1">
    <citation type="submission" date="2017-05" db="UniProtKB">
        <authorList>
            <consortium name="EnsemblMetazoa"/>
        </authorList>
    </citation>
    <scope>IDENTIFICATION</scope>
</reference>
<dbReference type="EnsemblMetazoa" id="Aqu2.1.23934_001">
    <property type="protein sequence ID" value="Aqu2.1.23934_001"/>
    <property type="gene ID" value="Aqu2.1.23934"/>
</dbReference>
<dbReference type="AlphaFoldDB" id="A0A1X7U8W2"/>
<dbReference type="PANTHER" id="PTHR47018:SF2">
    <property type="entry name" value="TESMIN_TSO1-LIKE CXC DOMAIN-CONTAINING PROTEIN"/>
    <property type="match status" value="1"/>
</dbReference>
<accession>A0A1X7U8W2</accession>
<dbReference type="eggNOG" id="ENOG502SYVY">
    <property type="taxonomic scope" value="Eukaryota"/>
</dbReference>
<name>A0A1X7U8W2_AMPQE</name>